<reference evidence="3" key="1">
    <citation type="journal article" date="2015" name="Genome Announc.">
        <title>Draft Genome Sequence of Anaerolineae Strain TC1, a Novel Isolate from a Methanogenic Wastewater Treatment System.</title>
        <authorList>
            <person name="Matsuura N."/>
            <person name="Tourlousse D.M."/>
            <person name="Sun L."/>
            <person name="Toyonaga M."/>
            <person name="Kuroda K."/>
            <person name="Ohashi A."/>
            <person name="Cruz R."/>
            <person name="Yamaguchi T."/>
            <person name="Sekiguchi Y."/>
        </authorList>
    </citation>
    <scope>NUCLEOTIDE SEQUENCE [LARGE SCALE GENOMIC DNA]</scope>
    <source>
        <strain evidence="3">TC1</strain>
    </source>
</reference>
<feature type="transmembrane region" description="Helical" evidence="1">
    <location>
        <begin position="186"/>
        <end position="218"/>
    </location>
</feature>
<dbReference type="OrthoDB" id="154418at2"/>
<protein>
    <submittedName>
        <fullName evidence="3">Dolichyl-phosphate-mannose-protein mannosyltransferase</fullName>
    </submittedName>
</protein>
<evidence type="ECO:0000313" key="3">
    <source>
        <dbReference type="EMBL" id="GAP40292.1"/>
    </source>
</evidence>
<dbReference type="Proteomes" id="UP000053370">
    <property type="component" value="Unassembled WGS sequence"/>
</dbReference>
<feature type="transmembrane region" description="Helical" evidence="1">
    <location>
        <begin position="104"/>
        <end position="124"/>
    </location>
</feature>
<evidence type="ECO:0000313" key="4">
    <source>
        <dbReference type="Proteomes" id="UP000053370"/>
    </source>
</evidence>
<feature type="domain" description="Glycosyltransferase RgtA/B/C/D-like" evidence="2">
    <location>
        <begin position="86"/>
        <end position="243"/>
    </location>
</feature>
<gene>
    <name evidence="3" type="ORF">ATC1_13260</name>
</gene>
<keyword evidence="1" id="KW-0472">Membrane</keyword>
<feature type="transmembrane region" description="Helical" evidence="1">
    <location>
        <begin position="332"/>
        <end position="352"/>
    </location>
</feature>
<dbReference type="Pfam" id="PF13231">
    <property type="entry name" value="PMT_2"/>
    <property type="match status" value="1"/>
</dbReference>
<dbReference type="RefSeq" id="WP_062279453.1">
    <property type="nucleotide sequence ID" value="NZ_DF968181.1"/>
</dbReference>
<feature type="transmembrane region" description="Helical" evidence="1">
    <location>
        <begin position="364"/>
        <end position="381"/>
    </location>
</feature>
<feature type="transmembrane region" description="Helical" evidence="1">
    <location>
        <begin position="12"/>
        <end position="33"/>
    </location>
</feature>
<evidence type="ECO:0000259" key="2">
    <source>
        <dbReference type="Pfam" id="PF13231"/>
    </source>
</evidence>
<keyword evidence="3" id="KW-0808">Transferase</keyword>
<feature type="transmembrane region" description="Helical" evidence="1">
    <location>
        <begin position="277"/>
        <end position="298"/>
    </location>
</feature>
<dbReference type="STRING" id="1678840.ATC1_13260"/>
<proteinExistence type="predicted"/>
<sequence length="511" mass="58197">MQKDWISKVKGKSAVELFLTLFVFVLGFGVRIYDLTDPPLDFHATRQLRSAIIARSFFYELEASKIPESETVENAVKLASLEVYEPPIMERIMSWMDVILGQEYFWVGRIFSAFFWTLGGFFIYRMGRKFASRFAVICSLLVYFFLPFSVTASRSIQPDPWMCSWIVITAFTLYRWMEKPTPIRFFFAILAGGFTILIKVFAAFFVGFMLLGCLIASFQRKNGLRIVVQGISMGALMLFPSLLYYLVLNPSRSGDFFSFWVISLSGLILTSKFYASWIALIKGLTGLILPLLAVWGVFLAEKKTLGLLFGWWTGYLMYGLVVPYQISTHEYYSLILVPLITISLIPLLDILFRKMETLHFIRRVGIYSIILLTAGYGAFVSCGSLRATSYALEPASWRKVAQAIPEDSSFIALTSDYGLRLIYYGWRAPDASWPDLKDTALFNLAGRENSDFSSYFQAQTENKDFFLVTVANELDAQPELKTRLSALPVFFEGNGFTIYDLRKSSADDKQK</sequence>
<feature type="transmembrane region" description="Helical" evidence="1">
    <location>
        <begin position="224"/>
        <end position="247"/>
    </location>
</feature>
<keyword evidence="4" id="KW-1185">Reference proteome</keyword>
<feature type="transmembrane region" description="Helical" evidence="1">
    <location>
        <begin position="131"/>
        <end position="150"/>
    </location>
</feature>
<keyword evidence="3" id="KW-0328">Glycosyltransferase</keyword>
<accession>A0A0S7BSW6</accession>
<dbReference type="InterPro" id="IPR038731">
    <property type="entry name" value="RgtA/B/C-like"/>
</dbReference>
<feature type="transmembrane region" description="Helical" evidence="1">
    <location>
        <begin position="305"/>
        <end position="326"/>
    </location>
</feature>
<dbReference type="EMBL" id="DF968181">
    <property type="protein sequence ID" value="GAP40292.1"/>
    <property type="molecule type" value="Genomic_DNA"/>
</dbReference>
<dbReference type="AlphaFoldDB" id="A0A0S7BSW6"/>
<name>A0A0S7BSW6_9CHLR</name>
<evidence type="ECO:0000256" key="1">
    <source>
        <dbReference type="SAM" id="Phobius"/>
    </source>
</evidence>
<keyword evidence="1" id="KW-0812">Transmembrane</keyword>
<dbReference type="GO" id="GO:0016757">
    <property type="term" value="F:glycosyltransferase activity"/>
    <property type="evidence" value="ECO:0007669"/>
    <property type="project" value="UniProtKB-KW"/>
</dbReference>
<organism evidence="3">
    <name type="scientific">Flexilinea flocculi</name>
    <dbReference type="NCBI Taxonomy" id="1678840"/>
    <lineage>
        <taxon>Bacteria</taxon>
        <taxon>Bacillati</taxon>
        <taxon>Chloroflexota</taxon>
        <taxon>Anaerolineae</taxon>
        <taxon>Anaerolineales</taxon>
        <taxon>Anaerolineaceae</taxon>
        <taxon>Flexilinea</taxon>
    </lineage>
</organism>
<keyword evidence="1" id="KW-1133">Transmembrane helix</keyword>